<keyword evidence="3" id="KW-1185">Reference proteome</keyword>
<protein>
    <submittedName>
        <fullName evidence="2">Uncharacterized protein</fullName>
    </submittedName>
</protein>
<organism evidence="2 3">
    <name type="scientific">Pomacea canaliculata</name>
    <name type="common">Golden apple snail</name>
    <dbReference type="NCBI Taxonomy" id="400727"/>
    <lineage>
        <taxon>Eukaryota</taxon>
        <taxon>Metazoa</taxon>
        <taxon>Spiralia</taxon>
        <taxon>Lophotrochozoa</taxon>
        <taxon>Mollusca</taxon>
        <taxon>Gastropoda</taxon>
        <taxon>Caenogastropoda</taxon>
        <taxon>Architaenioglossa</taxon>
        <taxon>Ampullarioidea</taxon>
        <taxon>Ampullariidae</taxon>
        <taxon>Pomacea</taxon>
    </lineage>
</organism>
<dbReference type="STRING" id="400727.A0A2T7PQE0"/>
<feature type="signal peptide" evidence="1">
    <location>
        <begin position="1"/>
        <end position="17"/>
    </location>
</feature>
<sequence length="174" mass="18242">MSPLVLLVCVGVVAVGADLAGVTVTDGDCLCVVGTGVNARDRPSGACSAREKELACELLRNPKIGLARVHPSGKTDNAYAYNNLRDMCNGLKASRSSYSCSECATGAPGGTVCLSEKVLEYLATLAQKYDDVYVTELAGACHSCSSLHYSGKAVDLRIPGTRAQRQGYLDTCKT</sequence>
<dbReference type="AlphaFoldDB" id="A0A2T7PQE0"/>
<dbReference type="Proteomes" id="UP000245119">
    <property type="component" value="Linkage Group LG2"/>
</dbReference>
<evidence type="ECO:0000313" key="3">
    <source>
        <dbReference type="Proteomes" id="UP000245119"/>
    </source>
</evidence>
<feature type="chain" id="PRO_5015638187" evidence="1">
    <location>
        <begin position="18"/>
        <end position="174"/>
    </location>
</feature>
<comment type="caution">
    <text evidence="2">The sequence shown here is derived from an EMBL/GenBank/DDBJ whole genome shotgun (WGS) entry which is preliminary data.</text>
</comment>
<keyword evidence="1" id="KW-0732">Signal</keyword>
<evidence type="ECO:0000313" key="2">
    <source>
        <dbReference type="EMBL" id="PVD35639.1"/>
    </source>
</evidence>
<dbReference type="OrthoDB" id="10059227at2759"/>
<name>A0A2T7PQE0_POMCA</name>
<evidence type="ECO:0000256" key="1">
    <source>
        <dbReference type="SAM" id="SignalP"/>
    </source>
</evidence>
<gene>
    <name evidence="2" type="ORF">C0Q70_02602</name>
</gene>
<dbReference type="EMBL" id="PZQS01000002">
    <property type="protein sequence ID" value="PVD35639.1"/>
    <property type="molecule type" value="Genomic_DNA"/>
</dbReference>
<reference evidence="2 3" key="1">
    <citation type="submission" date="2018-04" db="EMBL/GenBank/DDBJ databases">
        <title>The genome of golden apple snail Pomacea canaliculata provides insight into stress tolerance and invasive adaptation.</title>
        <authorList>
            <person name="Liu C."/>
            <person name="Liu B."/>
            <person name="Ren Y."/>
            <person name="Zhang Y."/>
            <person name="Wang H."/>
            <person name="Li S."/>
            <person name="Jiang F."/>
            <person name="Yin L."/>
            <person name="Zhang G."/>
            <person name="Qian W."/>
            <person name="Fan W."/>
        </authorList>
    </citation>
    <scope>NUCLEOTIDE SEQUENCE [LARGE SCALE GENOMIC DNA]</scope>
    <source>
        <strain evidence="2">SZHN2017</strain>
        <tissue evidence="2">Muscle</tissue>
    </source>
</reference>
<proteinExistence type="predicted"/>
<accession>A0A2T7PQE0</accession>